<dbReference type="Gene3D" id="1.10.510.10">
    <property type="entry name" value="Transferase(Phosphotransferase) domain 1"/>
    <property type="match status" value="1"/>
</dbReference>
<name>A0A8H3FQE3_9LECA</name>
<dbReference type="GO" id="GO:0005524">
    <property type="term" value="F:ATP binding"/>
    <property type="evidence" value="ECO:0007669"/>
    <property type="project" value="InterPro"/>
</dbReference>
<evidence type="ECO:0000256" key="10">
    <source>
        <dbReference type="SAM" id="MobiDB-lite"/>
    </source>
</evidence>
<evidence type="ECO:0000256" key="5">
    <source>
        <dbReference type="ARBA" id="ARBA00019973"/>
    </source>
</evidence>
<dbReference type="GO" id="GO:0005737">
    <property type="term" value="C:cytoplasm"/>
    <property type="evidence" value="ECO:0007669"/>
    <property type="project" value="TreeGrafter"/>
</dbReference>
<dbReference type="CDD" id="cd00180">
    <property type="entry name" value="PKc"/>
    <property type="match status" value="1"/>
</dbReference>
<proteinExistence type="predicted"/>
<dbReference type="SUPFAM" id="SSF56112">
    <property type="entry name" value="Protein kinase-like (PK-like)"/>
    <property type="match status" value="1"/>
</dbReference>
<dbReference type="OrthoDB" id="5979581at2759"/>
<evidence type="ECO:0000256" key="2">
    <source>
        <dbReference type="ARBA" id="ARBA00011534"/>
    </source>
</evidence>
<dbReference type="Proteomes" id="UP000664521">
    <property type="component" value="Unassembled WGS sequence"/>
</dbReference>
<feature type="domain" description="Protein kinase" evidence="11">
    <location>
        <begin position="251"/>
        <end position="537"/>
    </location>
</feature>
<evidence type="ECO:0000256" key="9">
    <source>
        <dbReference type="ARBA" id="ARBA00048679"/>
    </source>
</evidence>
<dbReference type="AlphaFoldDB" id="A0A8H3FQE3"/>
<evidence type="ECO:0000256" key="4">
    <source>
        <dbReference type="ARBA" id="ARBA00013948"/>
    </source>
</evidence>
<dbReference type="PROSITE" id="PS00109">
    <property type="entry name" value="PROTEIN_KINASE_TYR"/>
    <property type="match status" value="1"/>
</dbReference>
<feature type="compositionally biased region" description="Acidic residues" evidence="10">
    <location>
        <begin position="70"/>
        <end position="81"/>
    </location>
</feature>
<sequence>MTSSKARKDVPASLRVPDMSGLVFATLELTNEAGRKSATALGRNYPHLSDHHRQYLRVERIVQKPTPATTDDDESEYEPETADLPASEYYEAKWDIFFKAKAGAKQVVGSGLTIGKGQTKFGDTRGVDLLVIQPGSNSKGVKPTHALVRFHPVSGSLMLGGIHDEHPVEYVLDNQTKNLGKGQWHALWQTRNRFFIGDLECTITFPDLTERQLGNLRKSRDRKFKSDGLPTPDKRLPVLPTITPPQRVNSILVHKHIDSGGFGIFSLGVDANTGDVCGVKSVCIKRERVQEEIANEADFSLRFPNKKGLLQASCVSYGGHTFGPGRHRDLRKVFASCARPDNAYFILPLGKHDFTKLSRAKYDFPRVVEILHGVVVGLATLHHWGILHRDVTAANMLVMSDNPPVGVLCDYGKAVQQSWETSNGTAPAYAQAPEIDGTQRYNAKADVWSCGLAFASVFFPRMCTWPSYNPDGQQSEEWIDEVCKRLEKFGSQSALHGMVAVIVAKMLDRNPRTRPSMLVVMDKWPFQVTSRDQHVSLDVGGRRARIGSCRSQS</sequence>
<dbReference type="InterPro" id="IPR008266">
    <property type="entry name" value="Tyr_kinase_AS"/>
</dbReference>
<evidence type="ECO:0000256" key="1">
    <source>
        <dbReference type="ARBA" id="ARBA00003747"/>
    </source>
</evidence>
<comment type="caution">
    <text evidence="12">The sequence shown here is derived from an EMBL/GenBank/DDBJ whole genome shotgun (WGS) entry which is preliminary data.</text>
</comment>
<comment type="catalytic activity">
    <reaction evidence="9">
        <text>L-seryl-[protein] + ATP = O-phospho-L-seryl-[protein] + ADP + H(+)</text>
        <dbReference type="Rhea" id="RHEA:17989"/>
        <dbReference type="Rhea" id="RHEA-COMP:9863"/>
        <dbReference type="Rhea" id="RHEA-COMP:11604"/>
        <dbReference type="ChEBI" id="CHEBI:15378"/>
        <dbReference type="ChEBI" id="CHEBI:29999"/>
        <dbReference type="ChEBI" id="CHEBI:30616"/>
        <dbReference type="ChEBI" id="CHEBI:83421"/>
        <dbReference type="ChEBI" id="CHEBI:456216"/>
        <dbReference type="EC" id="2.7.11.1"/>
    </reaction>
</comment>
<dbReference type="EMBL" id="CAJPDS010000038">
    <property type="protein sequence ID" value="CAF9925326.1"/>
    <property type="molecule type" value="Genomic_DNA"/>
</dbReference>
<keyword evidence="13" id="KW-1185">Reference proteome</keyword>
<evidence type="ECO:0000256" key="6">
    <source>
        <dbReference type="ARBA" id="ARBA00030980"/>
    </source>
</evidence>
<evidence type="ECO:0000313" key="12">
    <source>
        <dbReference type="EMBL" id="CAF9925326.1"/>
    </source>
</evidence>
<dbReference type="Pfam" id="PF00069">
    <property type="entry name" value="Pkinase"/>
    <property type="match status" value="1"/>
</dbReference>
<evidence type="ECO:0000256" key="8">
    <source>
        <dbReference type="ARBA" id="ARBA00047899"/>
    </source>
</evidence>
<dbReference type="EC" id="2.7.11.1" evidence="3"/>
<comment type="catalytic activity">
    <reaction evidence="8">
        <text>L-threonyl-[protein] + ATP = O-phospho-L-threonyl-[protein] + ADP + H(+)</text>
        <dbReference type="Rhea" id="RHEA:46608"/>
        <dbReference type="Rhea" id="RHEA-COMP:11060"/>
        <dbReference type="Rhea" id="RHEA-COMP:11605"/>
        <dbReference type="ChEBI" id="CHEBI:15378"/>
        <dbReference type="ChEBI" id="CHEBI:30013"/>
        <dbReference type="ChEBI" id="CHEBI:30616"/>
        <dbReference type="ChEBI" id="CHEBI:61977"/>
        <dbReference type="ChEBI" id="CHEBI:456216"/>
        <dbReference type="EC" id="2.7.11.1"/>
    </reaction>
</comment>
<organism evidence="12 13">
    <name type="scientific">Heterodermia speciosa</name>
    <dbReference type="NCBI Taxonomy" id="116794"/>
    <lineage>
        <taxon>Eukaryota</taxon>
        <taxon>Fungi</taxon>
        <taxon>Dikarya</taxon>
        <taxon>Ascomycota</taxon>
        <taxon>Pezizomycotina</taxon>
        <taxon>Lecanoromycetes</taxon>
        <taxon>OSLEUM clade</taxon>
        <taxon>Lecanoromycetidae</taxon>
        <taxon>Caliciales</taxon>
        <taxon>Physciaceae</taxon>
        <taxon>Heterodermia</taxon>
    </lineage>
</organism>
<accession>A0A8H3FQE3</accession>
<reference evidence="12" key="1">
    <citation type="submission" date="2021-03" db="EMBL/GenBank/DDBJ databases">
        <authorList>
            <person name="Tagirdzhanova G."/>
        </authorList>
    </citation>
    <scope>NUCLEOTIDE SEQUENCE</scope>
</reference>
<dbReference type="PANTHER" id="PTHR24361">
    <property type="entry name" value="MITOGEN-ACTIVATED KINASE KINASE KINASE"/>
    <property type="match status" value="1"/>
</dbReference>
<comment type="function">
    <text evidence="1">Component of the EKC/KEOPS complex that is required for the formation of a threonylcarbamoyl group on adenosine at position 37 (t(6)A37) in tRNAs that read codons beginning with adenine. The complex is probably involved in the transfer of the threonylcarbamoyl moiety of threonylcarbamoyl-AMP (TC-AMP) to the N6 group of A37. BUD32 has ATPase activity in the context of the EKC/KEOPS complex and likely plays a supporting role to the catalytic subunit KAE1. The EKC/KEOPS complex also promotes both telomere uncapping and telomere elongation. The complex is required for efficient recruitment of transcriptional coactivators.</text>
</comment>
<dbReference type="SMART" id="SM00220">
    <property type="entry name" value="S_TKc"/>
    <property type="match status" value="1"/>
</dbReference>
<dbReference type="InterPro" id="IPR011009">
    <property type="entry name" value="Kinase-like_dom_sf"/>
</dbReference>
<feature type="region of interest" description="Disordered" evidence="10">
    <location>
        <begin position="63"/>
        <end position="82"/>
    </location>
</feature>
<dbReference type="PROSITE" id="PS50011">
    <property type="entry name" value="PROTEIN_KINASE_DOM"/>
    <property type="match status" value="1"/>
</dbReference>
<evidence type="ECO:0000256" key="3">
    <source>
        <dbReference type="ARBA" id="ARBA00012513"/>
    </source>
</evidence>
<gene>
    <name evidence="12" type="ORF">HETSPECPRED_005806</name>
</gene>
<comment type="subunit">
    <text evidence="2">Component of the EKC/KEOPS complex composed of at least BUD32, CGI121, GON7, KAE1 and PCC1; the whole complex dimerizes.</text>
</comment>
<dbReference type="GO" id="GO:0004674">
    <property type="term" value="F:protein serine/threonine kinase activity"/>
    <property type="evidence" value="ECO:0007669"/>
    <property type="project" value="UniProtKB-EC"/>
</dbReference>
<dbReference type="InterPro" id="IPR053235">
    <property type="entry name" value="Ser_Thr_kinase"/>
</dbReference>
<evidence type="ECO:0000313" key="13">
    <source>
        <dbReference type="Proteomes" id="UP000664521"/>
    </source>
</evidence>
<evidence type="ECO:0000259" key="11">
    <source>
        <dbReference type="PROSITE" id="PS50011"/>
    </source>
</evidence>
<protein>
    <recommendedName>
        <fullName evidence="5">EKC/KEOPS complex subunit BUD32</fullName>
        <ecNumber evidence="3">2.7.11.1</ecNumber>
    </recommendedName>
    <alternativeName>
        <fullName evidence="6 7">Atypical Serine/threonine protein kinase BUD32</fullName>
    </alternativeName>
    <alternativeName>
        <fullName evidence="4">EKC/KEOPS complex subunit bud32</fullName>
    </alternativeName>
</protein>
<dbReference type="InterPro" id="IPR000719">
    <property type="entry name" value="Prot_kinase_dom"/>
</dbReference>
<evidence type="ECO:0000256" key="7">
    <source>
        <dbReference type="ARBA" id="ARBA00033194"/>
    </source>
</evidence>